<comment type="caution">
    <text evidence="1">The sequence shown here is derived from an EMBL/GenBank/DDBJ whole genome shotgun (WGS) entry which is preliminary data.</text>
</comment>
<evidence type="ECO:0000313" key="2">
    <source>
        <dbReference type="Proteomes" id="UP001055811"/>
    </source>
</evidence>
<evidence type="ECO:0000313" key="1">
    <source>
        <dbReference type="EMBL" id="KAI3737615.1"/>
    </source>
</evidence>
<reference evidence="2" key="1">
    <citation type="journal article" date="2022" name="Mol. Ecol. Resour.">
        <title>The genomes of chicory, endive, great burdock and yacon provide insights into Asteraceae palaeo-polyploidization history and plant inulin production.</title>
        <authorList>
            <person name="Fan W."/>
            <person name="Wang S."/>
            <person name="Wang H."/>
            <person name="Wang A."/>
            <person name="Jiang F."/>
            <person name="Liu H."/>
            <person name="Zhao H."/>
            <person name="Xu D."/>
            <person name="Zhang Y."/>
        </authorList>
    </citation>
    <scope>NUCLEOTIDE SEQUENCE [LARGE SCALE GENOMIC DNA]</scope>
    <source>
        <strain evidence="2">cv. Punajuju</strain>
    </source>
</reference>
<dbReference type="Proteomes" id="UP001055811">
    <property type="component" value="Linkage Group LG05"/>
</dbReference>
<accession>A0ACB9CTS8</accession>
<dbReference type="EMBL" id="CM042013">
    <property type="protein sequence ID" value="KAI3737615.1"/>
    <property type="molecule type" value="Genomic_DNA"/>
</dbReference>
<organism evidence="1 2">
    <name type="scientific">Cichorium intybus</name>
    <name type="common">Chicory</name>
    <dbReference type="NCBI Taxonomy" id="13427"/>
    <lineage>
        <taxon>Eukaryota</taxon>
        <taxon>Viridiplantae</taxon>
        <taxon>Streptophyta</taxon>
        <taxon>Embryophyta</taxon>
        <taxon>Tracheophyta</taxon>
        <taxon>Spermatophyta</taxon>
        <taxon>Magnoliopsida</taxon>
        <taxon>eudicotyledons</taxon>
        <taxon>Gunneridae</taxon>
        <taxon>Pentapetalae</taxon>
        <taxon>asterids</taxon>
        <taxon>campanulids</taxon>
        <taxon>Asterales</taxon>
        <taxon>Asteraceae</taxon>
        <taxon>Cichorioideae</taxon>
        <taxon>Cichorieae</taxon>
        <taxon>Cichoriinae</taxon>
        <taxon>Cichorium</taxon>
    </lineage>
</organism>
<reference evidence="1 2" key="2">
    <citation type="journal article" date="2022" name="Mol. Ecol. Resour.">
        <title>The genomes of chicory, endive, great burdock and yacon provide insights into Asteraceae paleo-polyploidization history and plant inulin production.</title>
        <authorList>
            <person name="Fan W."/>
            <person name="Wang S."/>
            <person name="Wang H."/>
            <person name="Wang A."/>
            <person name="Jiang F."/>
            <person name="Liu H."/>
            <person name="Zhao H."/>
            <person name="Xu D."/>
            <person name="Zhang Y."/>
        </authorList>
    </citation>
    <scope>NUCLEOTIDE SEQUENCE [LARGE SCALE GENOMIC DNA]</scope>
    <source>
        <strain evidence="2">cv. Punajuju</strain>
        <tissue evidence="1">Leaves</tissue>
    </source>
</reference>
<sequence length="433" mass="48085">MRRRQASDDDEEEDYASGRERIIGSRVSDAEESDLEDELLEEVEEEEEEEEFGEHWSGSDAQRLVAQVQRKDLVDGVIDRRSKKEEEQTDGDGFYVQDNVDQIGDNVSESGEGQCQEEKKANEPFSVPTAGAFYMHDDRFRDGGEGRHRRTLDGRNLWESRDDLKWGHDKFEERSMQERHYKEGRRMSKGRHQAHGRNKGQDRKYPRPKSQDNNNQNSAPKFARGKGPRRYQPVTKNSIDTCANKRGPLNSLEKVSHENTSAKSSTSESAQFPSSKNGLASSLSVASPPFYPSGSSIKEISSTQKKDGQSGQKKETYSNNIPGKNASYKGRGQTSTIFPVMQFAGQHPGGLGVPALGMAFPGYVGQPNGMGNSEMTWLPVLAGTAGSLGAYHAWTAGQMSSLPPASSKDSSINEHGNKVKSGKAYCWFLKFDL</sequence>
<gene>
    <name evidence="1" type="ORF">L2E82_27623</name>
</gene>
<proteinExistence type="predicted"/>
<protein>
    <submittedName>
        <fullName evidence="1">Uncharacterized protein</fullName>
    </submittedName>
</protein>
<keyword evidence="2" id="KW-1185">Reference proteome</keyword>
<name>A0ACB9CTS8_CICIN</name>